<reference evidence="3" key="1">
    <citation type="journal article" date="2019" name="Int. J. Syst. Evol. Microbiol.">
        <title>The Global Catalogue of Microorganisms (GCM) 10K type strain sequencing project: providing services to taxonomists for standard genome sequencing and annotation.</title>
        <authorList>
            <consortium name="The Broad Institute Genomics Platform"/>
            <consortium name="The Broad Institute Genome Sequencing Center for Infectious Disease"/>
            <person name="Wu L."/>
            <person name="Ma J."/>
        </authorList>
    </citation>
    <scope>NUCLEOTIDE SEQUENCE [LARGE SCALE GENOMIC DNA]</scope>
    <source>
        <strain evidence="3">JCM 16898</strain>
    </source>
</reference>
<dbReference type="PANTHER" id="PTHR46825:SF9">
    <property type="entry name" value="BETA-LACTAMASE-RELATED DOMAIN-CONTAINING PROTEIN"/>
    <property type="match status" value="1"/>
</dbReference>
<dbReference type="Proteomes" id="UP001500689">
    <property type="component" value="Unassembled WGS sequence"/>
</dbReference>
<dbReference type="InterPro" id="IPR012338">
    <property type="entry name" value="Beta-lactam/transpept-like"/>
</dbReference>
<name>A0ABP6V4V6_9PSEU</name>
<dbReference type="RefSeq" id="WP_344855589.1">
    <property type="nucleotide sequence ID" value="NZ_BAAAZN010000001.1"/>
</dbReference>
<feature type="domain" description="Beta-lactamase-related" evidence="1">
    <location>
        <begin position="25"/>
        <end position="354"/>
    </location>
</feature>
<protein>
    <submittedName>
        <fullName evidence="2">Serine hydrolase domain-containing protein</fullName>
    </submittedName>
</protein>
<comment type="caution">
    <text evidence="2">The sequence shown here is derived from an EMBL/GenBank/DDBJ whole genome shotgun (WGS) entry which is preliminary data.</text>
</comment>
<evidence type="ECO:0000313" key="3">
    <source>
        <dbReference type="Proteomes" id="UP001500689"/>
    </source>
</evidence>
<dbReference type="SUPFAM" id="SSF56601">
    <property type="entry name" value="beta-lactamase/transpeptidase-like"/>
    <property type="match status" value="1"/>
</dbReference>
<sequence length="465" mass="48216">MTSATEGTGTAGRAPASGLTQADLAGVVDDVMAEHGTAAFTAAVLTGDRIIQAARGLANPELGIPMTEESLVQIGSTTKLFNATLVLRLVEEGKLDLDQPIREIVDGFRLADPAATGQVTVRHCLSMTSGIDGGPFTDLGYGTDVLARYVAGLAGLPHLFPPGGGFSYSNAGCVAAGRAAEVVTGRCWDDLVRDYVFDPAGMTDTETTVERLLFKRYAVGISPDGTVIRPWTPSRALGPAGSTCAATAADLVRFARNFLPGAQNDGGGILSAESVARMTEPVVDVATGFPADQWGLGVGISRTPTYSIFGHPGFNLSGCSILWWVPELDVALACATNKPSAYGDLVDCAGRILERLGGSRPALPQPAPRQEEVPAGVDGAYECGAARFEVQTDGDGELVLNLGGQGVLAGHRLTTKLVPAGRHGYLPDQPLQPGLSYPTAVAFAEYAGVPVLVIGNAARKVEEQA</sequence>
<evidence type="ECO:0000313" key="2">
    <source>
        <dbReference type="EMBL" id="GAA3528386.1"/>
    </source>
</evidence>
<dbReference type="GO" id="GO:0016787">
    <property type="term" value="F:hydrolase activity"/>
    <property type="evidence" value="ECO:0007669"/>
    <property type="project" value="UniProtKB-KW"/>
</dbReference>
<dbReference type="Gene3D" id="3.40.710.10">
    <property type="entry name" value="DD-peptidase/beta-lactamase superfamily"/>
    <property type="match status" value="1"/>
</dbReference>
<proteinExistence type="predicted"/>
<keyword evidence="2" id="KW-0378">Hydrolase</keyword>
<gene>
    <name evidence="2" type="ORF">GCM10022222_09280</name>
</gene>
<organism evidence="2 3">
    <name type="scientific">Amycolatopsis ultiminotia</name>
    <dbReference type="NCBI Taxonomy" id="543629"/>
    <lineage>
        <taxon>Bacteria</taxon>
        <taxon>Bacillati</taxon>
        <taxon>Actinomycetota</taxon>
        <taxon>Actinomycetes</taxon>
        <taxon>Pseudonocardiales</taxon>
        <taxon>Pseudonocardiaceae</taxon>
        <taxon>Amycolatopsis</taxon>
    </lineage>
</organism>
<dbReference type="Pfam" id="PF00144">
    <property type="entry name" value="Beta-lactamase"/>
    <property type="match status" value="1"/>
</dbReference>
<keyword evidence="3" id="KW-1185">Reference proteome</keyword>
<dbReference type="InterPro" id="IPR050491">
    <property type="entry name" value="AmpC-like"/>
</dbReference>
<dbReference type="PANTHER" id="PTHR46825">
    <property type="entry name" value="D-ALANYL-D-ALANINE-CARBOXYPEPTIDASE/ENDOPEPTIDASE AMPH"/>
    <property type="match status" value="1"/>
</dbReference>
<dbReference type="EMBL" id="BAAAZN010000001">
    <property type="protein sequence ID" value="GAA3528386.1"/>
    <property type="molecule type" value="Genomic_DNA"/>
</dbReference>
<accession>A0ABP6V4V6</accession>
<dbReference type="InterPro" id="IPR001466">
    <property type="entry name" value="Beta-lactam-related"/>
</dbReference>
<evidence type="ECO:0000259" key="1">
    <source>
        <dbReference type="Pfam" id="PF00144"/>
    </source>
</evidence>